<organism evidence="2 3">
    <name type="scientific">Rhodococcus opacus</name>
    <name type="common">Nocardia opaca</name>
    <dbReference type="NCBI Taxonomy" id="37919"/>
    <lineage>
        <taxon>Bacteria</taxon>
        <taxon>Bacillati</taxon>
        <taxon>Actinomycetota</taxon>
        <taxon>Actinomycetes</taxon>
        <taxon>Mycobacteriales</taxon>
        <taxon>Nocardiaceae</taxon>
        <taxon>Rhodococcus</taxon>
    </lineage>
</organism>
<evidence type="ECO:0000256" key="1">
    <source>
        <dbReference type="SAM" id="SignalP"/>
    </source>
</evidence>
<evidence type="ECO:0000313" key="3">
    <source>
        <dbReference type="Proteomes" id="UP000028488"/>
    </source>
</evidence>
<feature type="signal peptide" evidence="1">
    <location>
        <begin position="1"/>
        <end position="20"/>
    </location>
</feature>
<dbReference type="AlphaFoldDB" id="A0A076ENN3"/>
<dbReference type="Proteomes" id="UP000028488">
    <property type="component" value="Chromosome"/>
</dbReference>
<gene>
    <name evidence="2" type="ORF">EP51_19955</name>
</gene>
<keyword evidence="1" id="KW-0732">Signal</keyword>
<protein>
    <recommendedName>
        <fullName evidence="4">DUF3558 domain-containing protein</fullName>
    </recommendedName>
</protein>
<dbReference type="PROSITE" id="PS51257">
    <property type="entry name" value="PROKAR_LIPOPROTEIN"/>
    <property type="match status" value="1"/>
</dbReference>
<dbReference type="RefSeq" id="WP_128640180.1">
    <property type="nucleotide sequence ID" value="NZ_CP008947.1"/>
</dbReference>
<reference evidence="2 3" key="1">
    <citation type="submission" date="2014-07" db="EMBL/GenBank/DDBJ databases">
        <title>Genome Sequence of Rhodococcus opacus Strain R7, a Biodegrader of Mono- and Polycyclic Aromatic Hydrocarbons.</title>
        <authorList>
            <person name="Di Gennaro P."/>
            <person name="Zampolli J."/>
            <person name="Presti I."/>
            <person name="Cappelletti M."/>
            <person name="D'Ursi P."/>
            <person name="Orro A."/>
            <person name="Mezzelani A."/>
            <person name="Milanesi L."/>
        </authorList>
    </citation>
    <scope>NUCLEOTIDE SEQUENCE [LARGE SCALE GENOMIC DNA]</scope>
    <source>
        <strain evidence="2 3">R7</strain>
    </source>
</reference>
<name>A0A076ENN3_RHOOP</name>
<dbReference type="EMBL" id="CP008947">
    <property type="protein sequence ID" value="AII06787.1"/>
    <property type="molecule type" value="Genomic_DNA"/>
</dbReference>
<evidence type="ECO:0000313" key="2">
    <source>
        <dbReference type="EMBL" id="AII06787.1"/>
    </source>
</evidence>
<sequence>MKKVAAALLCAVITSGCAHSVSGTAGASPLQELTPEQQRHVHVEDALRAADPCGLLDESVVRAAGTIQQYGSAVQLSVCSALMARPEGATTYVELSLLPSMLSDVALTRPDTVDGVTVYRGAGADLARGTCERVFRLNVGTGEEQVGRDTLATVRAGTVAGQDACPLADAVLESAIDRMRSGLPARDGTSAHQAALAIHDPCEVLDVLGTTAGGRVVDPESPPTPFDCVLFPNPNRVPGSEVTVSFTMSPVKENRPSVPAEPETVGDRCRWTSPTGEPIDITRPGAGVDEFTRRLGHAGAVVTVHGPNCAAVARVADAANTAFG</sequence>
<feature type="chain" id="PRO_5039662326" description="DUF3558 domain-containing protein" evidence="1">
    <location>
        <begin position="21"/>
        <end position="324"/>
    </location>
</feature>
<dbReference type="eggNOG" id="ENOG50328YI">
    <property type="taxonomic scope" value="Bacteria"/>
</dbReference>
<accession>A0A076ENN3</accession>
<evidence type="ECO:0008006" key="4">
    <source>
        <dbReference type="Google" id="ProtNLM"/>
    </source>
</evidence>
<proteinExistence type="predicted"/>